<evidence type="ECO:0000256" key="1">
    <source>
        <dbReference type="SAM" id="MobiDB-lite"/>
    </source>
</evidence>
<gene>
    <name evidence="3" type="ORF">FSB_LOCUS24707</name>
</gene>
<feature type="region of interest" description="Disordered" evidence="1">
    <location>
        <begin position="200"/>
        <end position="254"/>
    </location>
</feature>
<sequence length="709" mass="80129">MIQTQFSRTIKVFRSDNAQEYHDKSFLSILDSNGTLPHYSCPYTSQQNGRAERKLRHILDVVRTLLISASIPERFWGEAALTAVYTINRIPSPTTHKKSPFELLYDKIPDYSSLRVFGCVCFVSLPSHERNKLEPRSRLCCFLGYGISQKGFRCYDPISRRLRISCHVEFWEHQTFSSRQHFPFISSSMTPIFTDPSIDLYPDPVRDSTQPPSSSDVPSLVLSPAAGSPNSDPASSAPSESPTDIRRSTRVRAPPSHLSDYHCYFALATLHEPHTYREASTNPLWQQAMADELDALHKTHTWDMTTLPPGKSAVGCKWVYKIKTRADGSVERYKARLFDLYLLLLAVRHWPLFQMDVKNAFLNGDLLEEVYMQPPPGYPDSQNQVCRLRRALYGLKQAPRAWFAKFSSVVAQQFGFTPSSYDSALFIRHTSTGITLILLYVDDMIITATFLGLEVTSSSDGYYLSQAKYASDLLSKAGLTDSKTVSTPLELNVKLNTTDGEPLSDATLYRQLFMSAPRSTHYAAVLRILRYIKGTLFHGLHFSAQSSLELRAYTDTDWAGDPTDRRSTTGYCFLLGFSLISWRSKKQSVVARSSTEAEYRALADATSELLWLRWLLADMSAPQTTSTPIHCDNRSAIHIAHNDVFHERTKHIEIDCHFIRHHLQQSALHLLSVSSEDQLADVFTKSHPLGRLRDLVSKLKMASSSPPCV</sequence>
<proteinExistence type="predicted"/>
<dbReference type="EMBL" id="OIVN01001706">
    <property type="protein sequence ID" value="SPC96825.1"/>
    <property type="molecule type" value="Genomic_DNA"/>
</dbReference>
<dbReference type="InterPro" id="IPR013103">
    <property type="entry name" value="RVT_2"/>
</dbReference>
<evidence type="ECO:0000313" key="3">
    <source>
        <dbReference type="EMBL" id="SPC96825.1"/>
    </source>
</evidence>
<dbReference type="InterPro" id="IPR012337">
    <property type="entry name" value="RNaseH-like_sf"/>
</dbReference>
<dbReference type="SUPFAM" id="SSF56672">
    <property type="entry name" value="DNA/RNA polymerases"/>
    <property type="match status" value="1"/>
</dbReference>
<dbReference type="InterPro" id="IPR057670">
    <property type="entry name" value="SH3_retrovirus"/>
</dbReference>
<reference evidence="3" key="1">
    <citation type="submission" date="2018-02" db="EMBL/GenBank/DDBJ databases">
        <authorList>
            <person name="Cohen D.B."/>
            <person name="Kent A.D."/>
        </authorList>
    </citation>
    <scope>NUCLEOTIDE SEQUENCE</scope>
</reference>
<dbReference type="AlphaFoldDB" id="A0A2N9GBG1"/>
<dbReference type="InterPro" id="IPR001584">
    <property type="entry name" value="Integrase_cat-core"/>
</dbReference>
<dbReference type="SUPFAM" id="SSF53098">
    <property type="entry name" value="Ribonuclease H-like"/>
    <property type="match status" value="1"/>
</dbReference>
<dbReference type="PANTHER" id="PTHR11439">
    <property type="entry name" value="GAG-POL-RELATED RETROTRANSPOSON"/>
    <property type="match status" value="1"/>
</dbReference>
<evidence type="ECO:0000259" key="2">
    <source>
        <dbReference type="PROSITE" id="PS50994"/>
    </source>
</evidence>
<protein>
    <recommendedName>
        <fullName evidence="2">Integrase catalytic domain-containing protein</fullName>
    </recommendedName>
</protein>
<name>A0A2N9GBG1_FAGSY</name>
<dbReference type="GO" id="GO:0015074">
    <property type="term" value="P:DNA integration"/>
    <property type="evidence" value="ECO:0007669"/>
    <property type="project" value="InterPro"/>
</dbReference>
<dbReference type="CDD" id="cd09272">
    <property type="entry name" value="RNase_HI_RT_Ty1"/>
    <property type="match status" value="1"/>
</dbReference>
<dbReference type="PROSITE" id="PS50994">
    <property type="entry name" value="INTEGRASE"/>
    <property type="match status" value="1"/>
</dbReference>
<dbReference type="InterPro" id="IPR036397">
    <property type="entry name" value="RNaseH_sf"/>
</dbReference>
<dbReference type="InterPro" id="IPR043502">
    <property type="entry name" value="DNA/RNA_pol_sf"/>
</dbReference>
<dbReference type="GO" id="GO:0003676">
    <property type="term" value="F:nucleic acid binding"/>
    <property type="evidence" value="ECO:0007669"/>
    <property type="project" value="InterPro"/>
</dbReference>
<feature type="domain" description="Integrase catalytic" evidence="2">
    <location>
        <begin position="1"/>
        <end position="108"/>
    </location>
</feature>
<dbReference type="Gene3D" id="3.30.420.10">
    <property type="entry name" value="Ribonuclease H-like superfamily/Ribonuclease H"/>
    <property type="match status" value="1"/>
</dbReference>
<feature type="compositionally biased region" description="Low complexity" evidence="1">
    <location>
        <begin position="211"/>
        <end position="242"/>
    </location>
</feature>
<dbReference type="Pfam" id="PF07727">
    <property type="entry name" value="RVT_2"/>
    <property type="match status" value="1"/>
</dbReference>
<dbReference type="PANTHER" id="PTHR11439:SF461">
    <property type="entry name" value="OS10G0432200 PROTEIN"/>
    <property type="match status" value="1"/>
</dbReference>
<accession>A0A2N9GBG1</accession>
<organism evidence="3">
    <name type="scientific">Fagus sylvatica</name>
    <name type="common">Beechnut</name>
    <dbReference type="NCBI Taxonomy" id="28930"/>
    <lineage>
        <taxon>Eukaryota</taxon>
        <taxon>Viridiplantae</taxon>
        <taxon>Streptophyta</taxon>
        <taxon>Embryophyta</taxon>
        <taxon>Tracheophyta</taxon>
        <taxon>Spermatophyta</taxon>
        <taxon>Magnoliopsida</taxon>
        <taxon>eudicotyledons</taxon>
        <taxon>Gunneridae</taxon>
        <taxon>Pentapetalae</taxon>
        <taxon>rosids</taxon>
        <taxon>fabids</taxon>
        <taxon>Fagales</taxon>
        <taxon>Fagaceae</taxon>
        <taxon>Fagus</taxon>
    </lineage>
</organism>
<dbReference type="Pfam" id="PF25597">
    <property type="entry name" value="SH3_retrovirus"/>
    <property type="match status" value="1"/>
</dbReference>